<dbReference type="InterPro" id="IPR052156">
    <property type="entry name" value="BCAA_Transport_ATP-bd_LivF"/>
</dbReference>
<dbReference type="GeneID" id="43840215"/>
<dbReference type="GO" id="GO:0005524">
    <property type="term" value="F:ATP binding"/>
    <property type="evidence" value="ECO:0007669"/>
    <property type="project" value="UniProtKB-KW"/>
</dbReference>
<dbReference type="SMART" id="SM00382">
    <property type="entry name" value="AAA"/>
    <property type="match status" value="1"/>
</dbReference>
<dbReference type="InterPro" id="IPR003593">
    <property type="entry name" value="AAA+_ATPase"/>
</dbReference>
<comment type="similarity">
    <text evidence="1">Belongs to the ABC transporter superfamily.</text>
</comment>
<dbReference type="EMBL" id="FNPC01000008">
    <property type="protein sequence ID" value="SDY67968.1"/>
    <property type="molecule type" value="Genomic_DNA"/>
</dbReference>
<proteinExistence type="inferred from homology"/>
<protein>
    <submittedName>
        <fullName evidence="7">Amino acid/amide ABC transporter ATP-binding protein 2, HAAT family</fullName>
    </submittedName>
</protein>
<evidence type="ECO:0000313" key="8">
    <source>
        <dbReference type="Proteomes" id="UP000199079"/>
    </source>
</evidence>
<evidence type="ECO:0000313" key="7">
    <source>
        <dbReference type="EMBL" id="SDY67968.1"/>
    </source>
</evidence>
<dbReference type="AlphaFoldDB" id="A0A1H3LVD5"/>
<reference evidence="8" key="1">
    <citation type="submission" date="2016-10" db="EMBL/GenBank/DDBJ databases">
        <authorList>
            <person name="Varghese N."/>
            <person name="Submissions S."/>
        </authorList>
    </citation>
    <scope>NUCLEOTIDE SEQUENCE [LARGE SCALE GENOMIC DNA]</scope>
    <source>
        <strain evidence="8">DC30,IBRC 10041,KCTC 4046</strain>
    </source>
</reference>
<keyword evidence="5" id="KW-0029">Amino-acid transport</keyword>
<evidence type="ECO:0000259" key="6">
    <source>
        <dbReference type="PROSITE" id="PS50893"/>
    </source>
</evidence>
<dbReference type="GO" id="GO:0015807">
    <property type="term" value="P:L-amino acid transport"/>
    <property type="evidence" value="ECO:0007669"/>
    <property type="project" value="TreeGrafter"/>
</dbReference>
<dbReference type="PROSITE" id="PS00211">
    <property type="entry name" value="ABC_TRANSPORTER_1"/>
    <property type="match status" value="1"/>
</dbReference>
<keyword evidence="8" id="KW-1185">Reference proteome</keyword>
<dbReference type="Gene3D" id="3.40.50.300">
    <property type="entry name" value="P-loop containing nucleotide triphosphate hydrolases"/>
    <property type="match status" value="1"/>
</dbReference>
<dbReference type="Pfam" id="PF00005">
    <property type="entry name" value="ABC_tran"/>
    <property type="match status" value="1"/>
</dbReference>
<dbReference type="PANTHER" id="PTHR43820:SF4">
    <property type="entry name" value="HIGH-AFFINITY BRANCHED-CHAIN AMINO ACID TRANSPORT ATP-BINDING PROTEIN LIVF"/>
    <property type="match status" value="1"/>
</dbReference>
<keyword evidence="3" id="KW-0547">Nucleotide-binding</keyword>
<feature type="domain" description="ABC transporter" evidence="6">
    <location>
        <begin position="4"/>
        <end position="236"/>
    </location>
</feature>
<keyword evidence="2" id="KW-0813">Transport</keyword>
<dbReference type="InterPro" id="IPR017871">
    <property type="entry name" value="ABC_transporter-like_CS"/>
</dbReference>
<dbReference type="GO" id="GO:0015658">
    <property type="term" value="F:branched-chain amino acid transmembrane transporter activity"/>
    <property type="evidence" value="ECO:0007669"/>
    <property type="project" value="TreeGrafter"/>
</dbReference>
<accession>A0A1H3LVD5</accession>
<keyword evidence="4 7" id="KW-0067">ATP-binding</keyword>
<evidence type="ECO:0000256" key="2">
    <source>
        <dbReference type="ARBA" id="ARBA00022448"/>
    </source>
</evidence>
<evidence type="ECO:0000256" key="1">
    <source>
        <dbReference type="ARBA" id="ARBA00005417"/>
    </source>
</evidence>
<name>A0A1H3LVD5_9EURY</name>
<dbReference type="RefSeq" id="WP_021074014.1">
    <property type="nucleotide sequence ID" value="NZ_FNPC01000008.1"/>
</dbReference>
<dbReference type="SUPFAM" id="SSF52540">
    <property type="entry name" value="P-loop containing nucleoside triphosphate hydrolases"/>
    <property type="match status" value="1"/>
</dbReference>
<dbReference type="PROSITE" id="PS50893">
    <property type="entry name" value="ABC_TRANSPORTER_2"/>
    <property type="match status" value="1"/>
</dbReference>
<sequence length="244" mass="26990">MAILDIENLHAGYGQHLVLKGVDAQAEEGDITLVMGPNGAGKSTLFKTIFGLLDPSEGSVTFHGEDITGCTQEELLDRGMAYVLQRSALFEDMTIRENLEMGAYVADRDYDVDGKIEEIYDLFPILEERSNAKAGTLSGGQRQMVEFGRGLMLDPEFMLIDEPTAGLAPKIIDQVFERVQQINETGVTIFMIEQNIKTGLEYSDYAYVLDNGATRFHGPADTILDNPEIRDAYLSENVSYEGSE</sequence>
<dbReference type="InterPro" id="IPR027417">
    <property type="entry name" value="P-loop_NTPase"/>
</dbReference>
<evidence type="ECO:0000256" key="4">
    <source>
        <dbReference type="ARBA" id="ARBA00022840"/>
    </source>
</evidence>
<organism evidence="7 8">
    <name type="scientific">Halopenitus persicus</name>
    <dbReference type="NCBI Taxonomy" id="1048396"/>
    <lineage>
        <taxon>Archaea</taxon>
        <taxon>Methanobacteriati</taxon>
        <taxon>Methanobacteriota</taxon>
        <taxon>Stenosarchaea group</taxon>
        <taxon>Halobacteria</taxon>
        <taxon>Halobacteriales</taxon>
        <taxon>Haloferacaceae</taxon>
        <taxon>Halopenitus</taxon>
    </lineage>
</organism>
<dbReference type="OrthoDB" id="97750at2157"/>
<gene>
    <name evidence="7" type="ORF">SAMN05216564_1086</name>
</gene>
<dbReference type="CDD" id="cd03224">
    <property type="entry name" value="ABC_TM1139_LivF_branched"/>
    <property type="match status" value="1"/>
</dbReference>
<dbReference type="InterPro" id="IPR003439">
    <property type="entry name" value="ABC_transporter-like_ATP-bd"/>
</dbReference>
<dbReference type="Proteomes" id="UP000199079">
    <property type="component" value="Unassembled WGS sequence"/>
</dbReference>
<dbReference type="GO" id="GO:0016887">
    <property type="term" value="F:ATP hydrolysis activity"/>
    <property type="evidence" value="ECO:0007669"/>
    <property type="project" value="InterPro"/>
</dbReference>
<evidence type="ECO:0000256" key="5">
    <source>
        <dbReference type="ARBA" id="ARBA00022970"/>
    </source>
</evidence>
<dbReference type="PANTHER" id="PTHR43820">
    <property type="entry name" value="HIGH-AFFINITY BRANCHED-CHAIN AMINO ACID TRANSPORT ATP-BINDING PROTEIN LIVF"/>
    <property type="match status" value="1"/>
</dbReference>
<evidence type="ECO:0000256" key="3">
    <source>
        <dbReference type="ARBA" id="ARBA00022741"/>
    </source>
</evidence>